<dbReference type="InterPro" id="IPR014755">
    <property type="entry name" value="Cu-Rt/internalin_Ig-like"/>
</dbReference>
<dbReference type="InterPro" id="IPR011042">
    <property type="entry name" value="6-blade_b-propeller_TolB-like"/>
</dbReference>
<dbReference type="Gene3D" id="2.60.40.1220">
    <property type="match status" value="1"/>
</dbReference>
<sequence length="1138" mass="118817">MTVFAMSSFVGPRPATALALPSGFQEQIVYGGFNAPVDLEFAPDGRVLVAEKGGRIKVFDDLADTSPTVLADLSANVHNQWDRGLLGMALPPDFPADPYVYVLYTYDAPPGQTAPVWNDVCANANDGRCVVTGRLSRLQVSGNTMTGGEQVLLHDWCQQFPSHSIGDIAFGADGMLYVAAGDGASFSAVDYGQLPSGAPTNPCADPAGEGGALRSQDIRTADDETQLDGTLLRLDPATGAAAAGNPGIGSDDPDTRRIVANGLRNPYRITMRPGTSEAWISDTGWNAWEEVNRVADPTAGVTNFGWPCWEGSARQPGYDSANLPVCETLYNAPAGTHTAPFVAWDHAAKLVAGEACPTGSSSSTGVAFYPTAGGPYPAAYNGAVFFADYSRRCIWASLPSTPGGLPDPANLQTFVSNAAGPVDVEVGPGGEVYYVDLGGTIRRVRYFPGNQPPSAVIEASPTQGPAPLTVTFNGTGSTDPDPADEGRLRYAWDFTNDGVTDSTSPTATFTYDTAGSYTARLTVTDTLTTTGTSTIAITPGNEAPTAVIDTPSMGTTWKVGDTIAFSGHATDPQQGALPASRLDWSLVMHHCSAPDNCHEHDIRKWAGVASGSFEAPDHEYPSYLELKLVATDQDGLRHTVARRLDPETVDLTFNTVPSGLQLAVGSSSGTTPFSRTVIQGSANSVSAPSPQDSATFGSWSDGGAQTHVITAPTAATTYTATYAVGPAPQRIGHTQVGASLDTDDMNHMNGSRFVTGPDPVTVTSMSVYMKAVQAAPNNQYQLAVYADANGSPGARVATSTTGTLTADSWNTRPITATLAADTPYWLMYNTNGDNNLSFDAGTANQSAWSASTPFGAWPTTFGTSSRWNAKFSIYATMGADTAAPTVTSTTPADGATGVAPNAPITVRFSEGMAAAAMTPANLELRGPGGTLVDRSVTYDAAGQAATITPSTALAVSTPYTMTVRAGVTDAAGNALAADHRFSFTTGGPSAPRFGYDQVGGSLDSDDMNHMNGSRFVNGPDELTVSQISVYLKTVRAAPADQYQVAIYTDVDGSPGTLAASSTSGTLNADSWNSLPVTATLAPNTAYWLMYNTNGDNNMSYDTGSADQGAWSQSLPFGSWPSSFGTSTRWTAKYSIYAS</sequence>
<dbReference type="InterPro" id="IPR022409">
    <property type="entry name" value="PKD/Chitinase_dom"/>
</dbReference>
<dbReference type="EMBL" id="JASCTH010000024">
    <property type="protein sequence ID" value="MDI6103148.1"/>
    <property type="molecule type" value="Genomic_DNA"/>
</dbReference>
<dbReference type="InterPro" id="IPR035986">
    <property type="entry name" value="PKD_dom_sf"/>
</dbReference>
<dbReference type="PANTHER" id="PTHR19328:SF13">
    <property type="entry name" value="HIPL1 PROTEIN"/>
    <property type="match status" value="1"/>
</dbReference>
<dbReference type="RefSeq" id="WP_282764163.1">
    <property type="nucleotide sequence ID" value="NZ_JASCTH010000024.1"/>
</dbReference>
<feature type="domain" description="PKD" evidence="2">
    <location>
        <begin position="453"/>
        <end position="538"/>
    </location>
</feature>
<evidence type="ECO:0000256" key="1">
    <source>
        <dbReference type="ARBA" id="ARBA00022729"/>
    </source>
</evidence>
<dbReference type="NCBIfam" id="NF041539">
    <property type="entry name" value="choice_anch_R"/>
    <property type="match status" value="2"/>
</dbReference>
<keyword evidence="1" id="KW-0732">Signal</keyword>
<dbReference type="Proteomes" id="UP001241758">
    <property type="component" value="Unassembled WGS sequence"/>
</dbReference>
<dbReference type="InterPro" id="IPR013783">
    <property type="entry name" value="Ig-like_fold"/>
</dbReference>
<keyword evidence="4" id="KW-1185">Reference proteome</keyword>
<evidence type="ECO:0000313" key="4">
    <source>
        <dbReference type="Proteomes" id="UP001241758"/>
    </source>
</evidence>
<dbReference type="Pfam" id="PF13205">
    <property type="entry name" value="Big_5"/>
    <property type="match status" value="1"/>
</dbReference>
<dbReference type="InterPro" id="IPR011041">
    <property type="entry name" value="Quinoprot_gluc/sorb_DH_b-prop"/>
</dbReference>
<evidence type="ECO:0000313" key="3">
    <source>
        <dbReference type="EMBL" id="MDI6103148.1"/>
    </source>
</evidence>
<dbReference type="Gene3D" id="2.120.10.30">
    <property type="entry name" value="TolB, C-terminal domain"/>
    <property type="match status" value="1"/>
</dbReference>
<dbReference type="SUPFAM" id="SSF49299">
    <property type="entry name" value="PKD domain"/>
    <property type="match status" value="1"/>
</dbReference>
<dbReference type="Pfam" id="PF00801">
    <property type="entry name" value="PKD"/>
    <property type="match status" value="1"/>
</dbReference>
<dbReference type="InterPro" id="IPR012938">
    <property type="entry name" value="Glc/Sorbosone_DH"/>
</dbReference>
<dbReference type="SUPFAM" id="SSF50952">
    <property type="entry name" value="Soluble quinoprotein glucose dehydrogenase"/>
    <property type="match status" value="1"/>
</dbReference>
<dbReference type="InterPro" id="IPR032812">
    <property type="entry name" value="SbsA_Ig"/>
</dbReference>
<name>A0ABT6WTS5_9ACTN</name>
<dbReference type="InterPro" id="IPR000601">
    <property type="entry name" value="PKD_dom"/>
</dbReference>
<dbReference type="CDD" id="cd00146">
    <property type="entry name" value="PKD"/>
    <property type="match status" value="1"/>
</dbReference>
<dbReference type="Pfam" id="PF07995">
    <property type="entry name" value="GSDH"/>
    <property type="match status" value="1"/>
</dbReference>
<dbReference type="PROSITE" id="PS50093">
    <property type="entry name" value="PKD"/>
    <property type="match status" value="1"/>
</dbReference>
<evidence type="ECO:0000259" key="2">
    <source>
        <dbReference type="PROSITE" id="PS50093"/>
    </source>
</evidence>
<reference evidence="3 4" key="1">
    <citation type="submission" date="2023-05" db="EMBL/GenBank/DDBJ databases">
        <title>Actinoplanes sp. NEAU-A12 genome sequencing.</title>
        <authorList>
            <person name="Wang Z.-S."/>
        </authorList>
    </citation>
    <scope>NUCLEOTIDE SEQUENCE [LARGE SCALE GENOMIC DNA]</scope>
    <source>
        <strain evidence="3 4">NEAU-A12</strain>
    </source>
</reference>
<organism evidence="3 4">
    <name type="scientific">Actinoplanes sandaracinus</name>
    <dbReference type="NCBI Taxonomy" id="3045177"/>
    <lineage>
        <taxon>Bacteria</taxon>
        <taxon>Bacillati</taxon>
        <taxon>Actinomycetota</taxon>
        <taxon>Actinomycetes</taxon>
        <taxon>Micromonosporales</taxon>
        <taxon>Micromonosporaceae</taxon>
        <taxon>Actinoplanes</taxon>
    </lineage>
</organism>
<accession>A0ABT6WTS5</accession>
<gene>
    <name evidence="3" type="ORF">QLQ12_31490</name>
</gene>
<dbReference type="SMART" id="SM00089">
    <property type="entry name" value="PKD"/>
    <property type="match status" value="1"/>
</dbReference>
<dbReference type="Gene3D" id="2.60.40.10">
    <property type="entry name" value="Immunoglobulins"/>
    <property type="match status" value="1"/>
</dbReference>
<protein>
    <submittedName>
        <fullName evidence="3">PQQ-dependent sugar dehydrogenase</fullName>
    </submittedName>
</protein>
<proteinExistence type="predicted"/>
<comment type="caution">
    <text evidence="3">The sequence shown here is derived from an EMBL/GenBank/DDBJ whole genome shotgun (WGS) entry which is preliminary data.</text>
</comment>
<dbReference type="PANTHER" id="PTHR19328">
    <property type="entry name" value="HEDGEHOG-INTERACTING PROTEIN"/>
    <property type="match status" value="1"/>
</dbReference>